<dbReference type="PANTHER" id="PTHR30154:SF34">
    <property type="entry name" value="TRANSCRIPTIONAL REGULATOR AZLB"/>
    <property type="match status" value="1"/>
</dbReference>
<dbReference type="InterPro" id="IPR011008">
    <property type="entry name" value="Dimeric_a/b-barrel"/>
</dbReference>
<dbReference type="PANTHER" id="PTHR30154">
    <property type="entry name" value="LEUCINE-RESPONSIVE REGULATORY PROTEIN"/>
    <property type="match status" value="1"/>
</dbReference>
<dbReference type="Pfam" id="PF13412">
    <property type="entry name" value="HTH_24"/>
    <property type="match status" value="1"/>
</dbReference>
<dbReference type="PROSITE" id="PS50956">
    <property type="entry name" value="HTH_ASNC_2"/>
    <property type="match status" value="1"/>
</dbReference>
<organism evidence="1 2">
    <name type="scientific">Celeribacter marinus</name>
    <dbReference type="NCBI Taxonomy" id="1397108"/>
    <lineage>
        <taxon>Bacteria</taxon>
        <taxon>Pseudomonadati</taxon>
        <taxon>Pseudomonadota</taxon>
        <taxon>Alphaproteobacteria</taxon>
        <taxon>Rhodobacterales</taxon>
        <taxon>Roseobacteraceae</taxon>
        <taxon>Celeribacter</taxon>
    </lineage>
</organism>
<proteinExistence type="predicted"/>
<dbReference type="InterPro" id="IPR036390">
    <property type="entry name" value="WH_DNA-bd_sf"/>
</dbReference>
<evidence type="ECO:0000313" key="2">
    <source>
        <dbReference type="Proteomes" id="UP000064920"/>
    </source>
</evidence>
<dbReference type="GO" id="GO:0043565">
    <property type="term" value="F:sequence-specific DNA binding"/>
    <property type="evidence" value="ECO:0007669"/>
    <property type="project" value="InterPro"/>
</dbReference>
<sequence length="184" mass="20946">MMQVRRNGVSKIDNFAKNCAYSCVQYWICDKFMLIDDTDRRVLRQLQADPDAPAAELAERAGVTPATYTRRLAAMRSAGVIRAIRDEINWHALGYSVEVSLRFTLDKTEPRAFDEFIAAARTVPEVISIGTFLGQVDVRLLIIARDMPDYQRLYRDHILTLPHISDIEALMHVAQVKDRQAVPL</sequence>
<dbReference type="SUPFAM" id="SSF54909">
    <property type="entry name" value="Dimeric alpha+beta barrel"/>
    <property type="match status" value="1"/>
</dbReference>
<dbReference type="Gene3D" id="1.10.10.10">
    <property type="entry name" value="Winged helix-like DNA-binding domain superfamily/Winged helix DNA-binding domain"/>
    <property type="match status" value="1"/>
</dbReference>
<dbReference type="Proteomes" id="UP000064920">
    <property type="component" value="Chromosome"/>
</dbReference>
<accession>A0A0N9ZIB4</accession>
<dbReference type="InterPro" id="IPR019888">
    <property type="entry name" value="Tscrpt_reg_AsnC-like"/>
</dbReference>
<dbReference type="PRINTS" id="PR00033">
    <property type="entry name" value="HTHASNC"/>
</dbReference>
<dbReference type="InterPro" id="IPR000485">
    <property type="entry name" value="AsnC-type_HTH_dom"/>
</dbReference>
<dbReference type="EMBL" id="CP012023">
    <property type="protein sequence ID" value="ALI56406.1"/>
    <property type="molecule type" value="Genomic_DNA"/>
</dbReference>
<evidence type="ECO:0000313" key="1">
    <source>
        <dbReference type="EMBL" id="ALI56406.1"/>
    </source>
</evidence>
<dbReference type="KEGG" id="cmar:IMCC12053_2459"/>
<dbReference type="PATRIC" id="fig|1397108.4.peg.2513"/>
<keyword evidence="2" id="KW-1185">Reference proteome</keyword>
<dbReference type="InterPro" id="IPR019887">
    <property type="entry name" value="Tscrpt_reg_AsnC/Lrp_C"/>
</dbReference>
<dbReference type="Gene3D" id="3.30.70.920">
    <property type="match status" value="1"/>
</dbReference>
<dbReference type="AlphaFoldDB" id="A0A0N9ZIB4"/>
<dbReference type="Pfam" id="PF01037">
    <property type="entry name" value="AsnC_trans_reg"/>
    <property type="match status" value="1"/>
</dbReference>
<dbReference type="GO" id="GO:0005829">
    <property type="term" value="C:cytosol"/>
    <property type="evidence" value="ECO:0007669"/>
    <property type="project" value="TreeGrafter"/>
</dbReference>
<dbReference type="STRING" id="1397108.IMCC12053_2459"/>
<dbReference type="SUPFAM" id="SSF46785">
    <property type="entry name" value="Winged helix' DNA-binding domain"/>
    <property type="match status" value="1"/>
</dbReference>
<protein>
    <submittedName>
        <fullName evidence="1">Transcriptional regulator, AsnC family</fullName>
    </submittedName>
</protein>
<dbReference type="CDD" id="cd00090">
    <property type="entry name" value="HTH_ARSR"/>
    <property type="match status" value="1"/>
</dbReference>
<dbReference type="GO" id="GO:0006355">
    <property type="term" value="P:regulation of DNA-templated transcription"/>
    <property type="evidence" value="ECO:0007669"/>
    <property type="project" value="UniProtKB-ARBA"/>
</dbReference>
<dbReference type="SMART" id="SM00344">
    <property type="entry name" value="HTH_ASNC"/>
    <property type="match status" value="1"/>
</dbReference>
<gene>
    <name evidence="1" type="ORF">IMCC12053_2459</name>
</gene>
<dbReference type="GO" id="GO:0043200">
    <property type="term" value="P:response to amino acid"/>
    <property type="evidence" value="ECO:0007669"/>
    <property type="project" value="TreeGrafter"/>
</dbReference>
<reference evidence="2" key="1">
    <citation type="submission" date="2015-05" db="EMBL/GenBank/DDBJ databases">
        <authorList>
            <person name="Oh H.-M."/>
            <person name="Yang J.-A."/>
            <person name="Cho J.-C."/>
            <person name="Kang I."/>
        </authorList>
    </citation>
    <scope>NUCLEOTIDE SEQUENCE [LARGE SCALE GENOMIC DNA]</scope>
    <source>
        <strain evidence="2">IMCC 12053</strain>
    </source>
</reference>
<dbReference type="InterPro" id="IPR011991">
    <property type="entry name" value="ArsR-like_HTH"/>
</dbReference>
<dbReference type="InterPro" id="IPR036388">
    <property type="entry name" value="WH-like_DNA-bd_sf"/>
</dbReference>
<name>A0A0N9ZIB4_9RHOB</name>